<comment type="caution">
    <text evidence="1">The sequence shown here is derived from an EMBL/GenBank/DDBJ whole genome shotgun (WGS) entry which is preliminary data.</text>
</comment>
<gene>
    <name evidence="1" type="ORF">E2C01_065920</name>
</gene>
<evidence type="ECO:0000313" key="1">
    <source>
        <dbReference type="EMBL" id="MPC71636.1"/>
    </source>
</evidence>
<sequence length="107" mass="11947">MEAYSPYRFKEMPQAQVIPSGGGQRLSAAASTVIIIVAGHQDLRRKVRKRHPPESLRIGCVPPPSTAAARYLMNDDLIRQMRDCACAGQRWCQVSTKKRCHNNINNG</sequence>
<accession>A0A5B7HNW5</accession>
<keyword evidence="2" id="KW-1185">Reference proteome</keyword>
<reference evidence="1 2" key="1">
    <citation type="submission" date="2019-05" db="EMBL/GenBank/DDBJ databases">
        <title>Another draft genome of Portunus trituberculatus and its Hox gene families provides insights of decapod evolution.</title>
        <authorList>
            <person name="Jeong J.-H."/>
            <person name="Song I."/>
            <person name="Kim S."/>
            <person name="Choi T."/>
            <person name="Kim D."/>
            <person name="Ryu S."/>
            <person name="Kim W."/>
        </authorList>
    </citation>
    <scope>NUCLEOTIDE SEQUENCE [LARGE SCALE GENOMIC DNA]</scope>
    <source>
        <tissue evidence="1">Muscle</tissue>
    </source>
</reference>
<evidence type="ECO:0000313" key="2">
    <source>
        <dbReference type="Proteomes" id="UP000324222"/>
    </source>
</evidence>
<protein>
    <submittedName>
        <fullName evidence="1">Uncharacterized protein</fullName>
    </submittedName>
</protein>
<dbReference type="EMBL" id="VSRR010033258">
    <property type="protein sequence ID" value="MPC71636.1"/>
    <property type="molecule type" value="Genomic_DNA"/>
</dbReference>
<name>A0A5B7HNW5_PORTR</name>
<proteinExistence type="predicted"/>
<dbReference type="Proteomes" id="UP000324222">
    <property type="component" value="Unassembled WGS sequence"/>
</dbReference>
<organism evidence="1 2">
    <name type="scientific">Portunus trituberculatus</name>
    <name type="common">Swimming crab</name>
    <name type="synonym">Neptunus trituberculatus</name>
    <dbReference type="NCBI Taxonomy" id="210409"/>
    <lineage>
        <taxon>Eukaryota</taxon>
        <taxon>Metazoa</taxon>
        <taxon>Ecdysozoa</taxon>
        <taxon>Arthropoda</taxon>
        <taxon>Crustacea</taxon>
        <taxon>Multicrustacea</taxon>
        <taxon>Malacostraca</taxon>
        <taxon>Eumalacostraca</taxon>
        <taxon>Eucarida</taxon>
        <taxon>Decapoda</taxon>
        <taxon>Pleocyemata</taxon>
        <taxon>Brachyura</taxon>
        <taxon>Eubrachyura</taxon>
        <taxon>Portunoidea</taxon>
        <taxon>Portunidae</taxon>
        <taxon>Portuninae</taxon>
        <taxon>Portunus</taxon>
    </lineage>
</organism>
<dbReference type="AlphaFoldDB" id="A0A5B7HNW5"/>